<dbReference type="Pfam" id="PF03108">
    <property type="entry name" value="DBD_Tnp_Mut"/>
    <property type="match status" value="1"/>
</dbReference>
<sequence>MESMLKEKKDFFLLEWYPTSGEEENLGQNKEVGDEYLGPDVFVIREDEEEIGRENDNIIGEAVAMMMMLVKGMVVKDNLDDDVESNGDDGDRGNDDIGPLLEAEYEDSDQLKELSEEEEEEGECSSTRKRKRTTTVEGVLYNKEVHLRNPVLVPCMVFANVGEFRDLIRAYAVHTNKPLKFIKNDKLRLCVHCEIEDCNFSIFCSRIGKTSNLSIKTMIGESIRNRSVTINFLVRKYINRIRRTAKISL</sequence>
<protein>
    <recommendedName>
        <fullName evidence="2">Transposase MuDR plant domain-containing protein</fullName>
    </recommendedName>
</protein>
<comment type="caution">
    <text evidence="3">The sequence shown here is derived from an EMBL/GenBank/DDBJ whole genome shotgun (WGS) entry which is preliminary data.</text>
</comment>
<proteinExistence type="predicted"/>
<accession>A0AAV3Q1V7</accession>
<organism evidence="3 4">
    <name type="scientific">Lithospermum erythrorhizon</name>
    <name type="common">Purple gromwell</name>
    <name type="synonym">Lithospermum officinale var. erythrorhizon</name>
    <dbReference type="NCBI Taxonomy" id="34254"/>
    <lineage>
        <taxon>Eukaryota</taxon>
        <taxon>Viridiplantae</taxon>
        <taxon>Streptophyta</taxon>
        <taxon>Embryophyta</taxon>
        <taxon>Tracheophyta</taxon>
        <taxon>Spermatophyta</taxon>
        <taxon>Magnoliopsida</taxon>
        <taxon>eudicotyledons</taxon>
        <taxon>Gunneridae</taxon>
        <taxon>Pentapetalae</taxon>
        <taxon>asterids</taxon>
        <taxon>lamiids</taxon>
        <taxon>Boraginales</taxon>
        <taxon>Boraginaceae</taxon>
        <taxon>Boraginoideae</taxon>
        <taxon>Lithospermeae</taxon>
        <taxon>Lithospermum</taxon>
    </lineage>
</organism>
<keyword evidence="4" id="KW-1185">Reference proteome</keyword>
<dbReference type="InterPro" id="IPR004332">
    <property type="entry name" value="Transposase_MuDR"/>
</dbReference>
<reference evidence="3 4" key="1">
    <citation type="submission" date="2024-01" db="EMBL/GenBank/DDBJ databases">
        <title>The complete chloroplast genome sequence of Lithospermum erythrorhizon: insights into the phylogenetic relationship among Boraginaceae species and the maternal lineages of purple gromwells.</title>
        <authorList>
            <person name="Okada T."/>
            <person name="Watanabe K."/>
        </authorList>
    </citation>
    <scope>NUCLEOTIDE SEQUENCE [LARGE SCALE GENOMIC DNA]</scope>
</reference>
<feature type="domain" description="Transposase MuDR plant" evidence="2">
    <location>
        <begin position="157"/>
        <end position="215"/>
    </location>
</feature>
<name>A0AAV3Q1V7_LITER</name>
<dbReference type="Proteomes" id="UP001454036">
    <property type="component" value="Unassembled WGS sequence"/>
</dbReference>
<gene>
    <name evidence="3" type="ORF">LIER_15152</name>
</gene>
<evidence type="ECO:0000313" key="3">
    <source>
        <dbReference type="EMBL" id="GAA0158024.1"/>
    </source>
</evidence>
<dbReference type="EMBL" id="BAABME010003237">
    <property type="protein sequence ID" value="GAA0158024.1"/>
    <property type="molecule type" value="Genomic_DNA"/>
</dbReference>
<evidence type="ECO:0000259" key="2">
    <source>
        <dbReference type="Pfam" id="PF03108"/>
    </source>
</evidence>
<evidence type="ECO:0000256" key="1">
    <source>
        <dbReference type="SAM" id="MobiDB-lite"/>
    </source>
</evidence>
<dbReference type="AlphaFoldDB" id="A0AAV3Q1V7"/>
<evidence type="ECO:0000313" key="4">
    <source>
        <dbReference type="Proteomes" id="UP001454036"/>
    </source>
</evidence>
<feature type="region of interest" description="Disordered" evidence="1">
    <location>
        <begin position="107"/>
        <end position="130"/>
    </location>
</feature>
<feature type="region of interest" description="Disordered" evidence="1">
    <location>
        <begin position="80"/>
        <end position="99"/>
    </location>
</feature>